<evidence type="ECO:0000256" key="2">
    <source>
        <dbReference type="ARBA" id="ARBA00022741"/>
    </source>
</evidence>
<dbReference type="InterPro" id="IPR003593">
    <property type="entry name" value="AAA+_ATPase"/>
</dbReference>
<dbReference type="GO" id="GO:1990275">
    <property type="term" value="F:preribosome binding"/>
    <property type="evidence" value="ECO:0007669"/>
    <property type="project" value="TreeGrafter"/>
</dbReference>
<dbReference type="PANTHER" id="PTHR23077">
    <property type="entry name" value="AAA-FAMILY ATPASE"/>
    <property type="match status" value="1"/>
</dbReference>
<dbReference type="EMBL" id="NCKU01001773">
    <property type="protein sequence ID" value="RWS11298.1"/>
    <property type="molecule type" value="Genomic_DNA"/>
</dbReference>
<evidence type="ECO:0000313" key="6">
    <source>
        <dbReference type="EMBL" id="RWS11298.1"/>
    </source>
</evidence>
<dbReference type="GO" id="GO:0005524">
    <property type="term" value="F:ATP binding"/>
    <property type="evidence" value="ECO:0007669"/>
    <property type="project" value="UniProtKB-KW"/>
</dbReference>
<dbReference type="InterPro" id="IPR027417">
    <property type="entry name" value="P-loop_NTPase"/>
</dbReference>
<proteinExistence type="inferred from homology"/>
<dbReference type="InterPro" id="IPR041569">
    <property type="entry name" value="AAA_lid_3"/>
</dbReference>
<dbReference type="FunFam" id="3.40.50.300:FF:000365">
    <property type="entry name" value="Ribosome biogenesis ATPase RIX7"/>
    <property type="match status" value="1"/>
</dbReference>
<dbReference type="InterPro" id="IPR038100">
    <property type="entry name" value="NLV2_N_sf"/>
</dbReference>
<protein>
    <submittedName>
        <fullName evidence="5">Nuclear valosin-containing-like protein</fullName>
    </submittedName>
</protein>
<dbReference type="GO" id="GO:0005634">
    <property type="term" value="C:nucleus"/>
    <property type="evidence" value="ECO:0007669"/>
    <property type="project" value="TreeGrafter"/>
</dbReference>
<keyword evidence="3" id="KW-0067">ATP-binding</keyword>
<evidence type="ECO:0000259" key="4">
    <source>
        <dbReference type="SMART" id="SM00382"/>
    </source>
</evidence>
<dbReference type="Pfam" id="PF17862">
    <property type="entry name" value="AAA_lid_3"/>
    <property type="match status" value="2"/>
</dbReference>
<dbReference type="STRING" id="1965070.A0A3S3P3G6"/>
<keyword evidence="7" id="KW-1185">Reference proteome</keyword>
<evidence type="ECO:0000256" key="1">
    <source>
        <dbReference type="ARBA" id="ARBA00006914"/>
    </source>
</evidence>
<evidence type="ECO:0000313" key="5">
    <source>
        <dbReference type="EMBL" id="RWS11284.1"/>
    </source>
</evidence>
<dbReference type="Gene3D" id="3.40.50.300">
    <property type="entry name" value="P-loop containing nucleotide triphosphate hydrolases"/>
    <property type="match status" value="2"/>
</dbReference>
<feature type="domain" description="AAA+ ATPase" evidence="4">
    <location>
        <begin position="484"/>
        <end position="620"/>
    </location>
</feature>
<dbReference type="Proteomes" id="UP000285301">
    <property type="component" value="Unassembled WGS sequence"/>
</dbReference>
<dbReference type="InterPro" id="IPR003959">
    <property type="entry name" value="ATPase_AAA_core"/>
</dbReference>
<evidence type="ECO:0000313" key="7">
    <source>
        <dbReference type="Proteomes" id="UP000285301"/>
    </source>
</evidence>
<dbReference type="GO" id="GO:0003723">
    <property type="term" value="F:RNA binding"/>
    <property type="evidence" value="ECO:0007669"/>
    <property type="project" value="TreeGrafter"/>
</dbReference>
<comment type="similarity">
    <text evidence="1">Belongs to the AAA ATPase family.</text>
</comment>
<feature type="domain" description="AAA+ ATPase" evidence="4">
    <location>
        <begin position="209"/>
        <end position="345"/>
    </location>
</feature>
<comment type="caution">
    <text evidence="5">The sequence shown here is derived from an EMBL/GenBank/DDBJ whole genome shotgun (WGS) entry which is preliminary data.</text>
</comment>
<dbReference type="Gene3D" id="1.10.10.2010">
    <property type="match status" value="1"/>
</dbReference>
<keyword evidence="2" id="KW-0547">Nucleotide-binding</keyword>
<accession>A0A3S3P3G6</accession>
<gene>
    <name evidence="5" type="ORF">B4U79_06664</name>
    <name evidence="6" type="ORF">B4U79_12527</name>
</gene>
<dbReference type="AlphaFoldDB" id="A0A3S3P3G6"/>
<dbReference type="Gene3D" id="1.10.8.60">
    <property type="match status" value="2"/>
</dbReference>
<dbReference type="OrthoDB" id="27435at2759"/>
<dbReference type="GO" id="GO:0042254">
    <property type="term" value="P:ribosome biogenesis"/>
    <property type="evidence" value="ECO:0007669"/>
    <property type="project" value="TreeGrafter"/>
</dbReference>
<reference evidence="5 7" key="1">
    <citation type="journal article" date="2018" name="Gigascience">
        <title>Genomes of trombidid mites reveal novel predicted allergens and laterally-transferred genes associated with secondary metabolism.</title>
        <authorList>
            <person name="Dong X."/>
            <person name="Chaisiri K."/>
            <person name="Xia D."/>
            <person name="Armstrong S.D."/>
            <person name="Fang Y."/>
            <person name="Donnelly M.J."/>
            <person name="Kadowaki T."/>
            <person name="McGarry J.W."/>
            <person name="Darby A.C."/>
            <person name="Makepeace B.L."/>
        </authorList>
    </citation>
    <scope>NUCLEOTIDE SEQUENCE [LARGE SCALE GENOMIC DNA]</scope>
    <source>
        <strain evidence="5">UoL-WK</strain>
    </source>
</reference>
<dbReference type="SMART" id="SM00382">
    <property type="entry name" value="AAA"/>
    <property type="match status" value="2"/>
</dbReference>
<dbReference type="EMBL" id="NCKU01001778">
    <property type="protein sequence ID" value="RWS11284.1"/>
    <property type="molecule type" value="Genomic_DNA"/>
</dbReference>
<dbReference type="InterPro" id="IPR050168">
    <property type="entry name" value="AAA_ATPase_domain"/>
</dbReference>
<organism evidence="5 7">
    <name type="scientific">Dinothrombium tinctorium</name>
    <dbReference type="NCBI Taxonomy" id="1965070"/>
    <lineage>
        <taxon>Eukaryota</taxon>
        <taxon>Metazoa</taxon>
        <taxon>Ecdysozoa</taxon>
        <taxon>Arthropoda</taxon>
        <taxon>Chelicerata</taxon>
        <taxon>Arachnida</taxon>
        <taxon>Acari</taxon>
        <taxon>Acariformes</taxon>
        <taxon>Trombidiformes</taxon>
        <taxon>Prostigmata</taxon>
        <taxon>Anystina</taxon>
        <taxon>Parasitengona</taxon>
        <taxon>Trombidioidea</taxon>
        <taxon>Trombidiidae</taxon>
        <taxon>Dinothrombium</taxon>
    </lineage>
</organism>
<sequence>MDSSENRKRKASHTVFGDRKLVPRIRELILSNDVYPDVDSLLSELQKKFPDYRRRQHSAFKVAIDRALCILNDELSDDEFKGAKKPFSLQKASGEKKLDTDQIIVVKEENSFSNGVNDSINELYVTRNQSAKKKKKRKSDSIEEAASDQASKEVKKALLKQVELREKYLLKPRITFEDLGGIDDVIGNIMKMLFHVQHPQIFHTLGIEAPRGFLLHGPPGVGKTVIVEAITFHLNIPCLKCGSTELIAGISGESEGKIRDLFNLAKSMEPCILFIDEIDAIATKRDIASREMERRIVTQLITCLDDLGNDSRVLVIGATSRPDAIDAGLRRAGRFDREISIGIPDEDSRLSILKVICRKVKLPDDFDFQSLAHKTPGYVGADLKCLIREAAIQSLERFLNFSQNTLPKDYDIDALISSLKIEMQDFDCVLKYFQPSAKREGFATVPDVTWDQIGALKEIREELQMSIVAPIKYREDIKALGLTTSMGVLLCGPPGCGKTLLAKAIANESGLNFISVKGPELLNMYVGESERAVRSVFLRASNSKPCVIFFDEIDALCPKRTDSESTNVSSRIVNQLLTEMDGLEARSCFLLAATNRPDILDPAVLRPGRFDKIIYVGLPNEDDRFDILKTITKNKTKPLCSSNVNLETIAKGKRLQGFTGADLNALVREASLCALKDKLNGKIAKDKAIVVSVEHFETAMQKIRPSVSKEEFQKYENMKKRCIER</sequence>
<dbReference type="Pfam" id="PF16725">
    <property type="entry name" value="Nucleolin_bd"/>
    <property type="match status" value="1"/>
</dbReference>
<dbReference type="GO" id="GO:0016887">
    <property type="term" value="F:ATP hydrolysis activity"/>
    <property type="evidence" value="ECO:0007669"/>
    <property type="project" value="InterPro"/>
</dbReference>
<dbReference type="Pfam" id="PF00004">
    <property type="entry name" value="AAA"/>
    <property type="match status" value="2"/>
</dbReference>
<reference evidence="5" key="2">
    <citation type="submission" date="2018-11" db="EMBL/GenBank/DDBJ databases">
        <title>Trombidioid mite genomics.</title>
        <authorList>
            <person name="Dong X."/>
        </authorList>
    </citation>
    <scope>NUCLEOTIDE SEQUENCE</scope>
    <source>
        <strain evidence="5">UoL-WK</strain>
    </source>
</reference>
<dbReference type="FunFam" id="3.40.50.300:FF:000149">
    <property type="entry name" value="Nuclear valosin-containing protein-like"/>
    <property type="match status" value="1"/>
</dbReference>
<name>A0A3S3P3G6_9ACAR</name>
<evidence type="ECO:0000256" key="3">
    <source>
        <dbReference type="ARBA" id="ARBA00022840"/>
    </source>
</evidence>
<dbReference type="InterPro" id="IPR031996">
    <property type="entry name" value="NVL2_nucleolin-bd"/>
</dbReference>
<dbReference type="SUPFAM" id="SSF52540">
    <property type="entry name" value="P-loop containing nucleoside triphosphate hydrolases"/>
    <property type="match status" value="2"/>
</dbReference>
<dbReference type="PANTHER" id="PTHR23077:SF171">
    <property type="entry name" value="NUCLEAR VALOSIN-CONTAINING PROTEIN-LIKE"/>
    <property type="match status" value="1"/>
</dbReference>